<feature type="region of interest" description="Disordered" evidence="1">
    <location>
        <begin position="1"/>
        <end position="39"/>
    </location>
</feature>
<comment type="caution">
    <text evidence="2">The sequence shown here is derived from an EMBL/GenBank/DDBJ whole genome shotgun (WGS) entry which is preliminary data.</text>
</comment>
<reference evidence="2 3" key="1">
    <citation type="submission" date="2015-07" db="EMBL/GenBank/DDBJ databases">
        <title>Emmonsia species relationships and genome sequence.</title>
        <authorList>
            <person name="Cuomo C.A."/>
            <person name="Schwartz I.S."/>
            <person name="Kenyon C."/>
            <person name="de Hoog G.S."/>
            <person name="Govender N.P."/>
            <person name="Botha A."/>
            <person name="Moreno L."/>
            <person name="de Vries M."/>
            <person name="Munoz J.F."/>
            <person name="Stielow J.B."/>
        </authorList>
    </citation>
    <scope>NUCLEOTIDE SEQUENCE [LARGE SCALE GENOMIC DNA]</scope>
    <source>
        <strain evidence="2 3">CBS 136260</strain>
    </source>
</reference>
<organism evidence="2 3">
    <name type="scientific">Emergomyces africanus</name>
    <dbReference type="NCBI Taxonomy" id="1955775"/>
    <lineage>
        <taxon>Eukaryota</taxon>
        <taxon>Fungi</taxon>
        <taxon>Dikarya</taxon>
        <taxon>Ascomycota</taxon>
        <taxon>Pezizomycotina</taxon>
        <taxon>Eurotiomycetes</taxon>
        <taxon>Eurotiomycetidae</taxon>
        <taxon>Onygenales</taxon>
        <taxon>Ajellomycetaceae</taxon>
        <taxon>Emergomyces</taxon>
    </lineage>
</organism>
<dbReference type="EMBL" id="LGUA01000226">
    <property type="protein sequence ID" value="OAX83021.1"/>
    <property type="molecule type" value="Genomic_DNA"/>
</dbReference>
<keyword evidence="3" id="KW-1185">Reference proteome</keyword>
<feature type="compositionally biased region" description="Polar residues" evidence="1">
    <location>
        <begin position="27"/>
        <end position="39"/>
    </location>
</feature>
<evidence type="ECO:0000313" key="3">
    <source>
        <dbReference type="Proteomes" id="UP000091918"/>
    </source>
</evidence>
<evidence type="ECO:0000313" key="2">
    <source>
        <dbReference type="EMBL" id="OAX83021.1"/>
    </source>
</evidence>
<gene>
    <name evidence="2" type="ORF">ACJ72_02622</name>
</gene>
<sequence length="151" mass="17031">MAWYLTGVQGHTPPTVNETNKEDQQEESSAQHTQNTDYSLVSTTRDVRELEAVVDSQPNLRLPTEQTEKSPNKFVQLLFAKSYISLEVTKKIPVPMMVLNMWPNVNGSQFCVLSWAVGALSRTEHVCSDTGARCIKFQHATRHQGLTRVRS</sequence>
<evidence type="ECO:0000256" key="1">
    <source>
        <dbReference type="SAM" id="MobiDB-lite"/>
    </source>
</evidence>
<proteinExistence type="predicted"/>
<accession>A0A1B7P1W3</accession>
<protein>
    <submittedName>
        <fullName evidence="2">Uncharacterized protein</fullName>
    </submittedName>
</protein>
<name>A0A1B7P1W3_9EURO</name>
<dbReference type="AlphaFoldDB" id="A0A1B7P1W3"/>
<dbReference type="Proteomes" id="UP000091918">
    <property type="component" value="Unassembled WGS sequence"/>
</dbReference>